<feature type="domain" description="PX" evidence="1">
    <location>
        <begin position="58"/>
        <end position="173"/>
    </location>
</feature>
<dbReference type="EMBL" id="CAMXCT010006697">
    <property type="protein sequence ID" value="CAI4018481.1"/>
    <property type="molecule type" value="Genomic_DNA"/>
</dbReference>
<sequence length="388" mass="40747">MTQLQQESSGSGAGAVVATVGCSVLGMMLAGPVGAVIGGTLAIAATAGTAHRARHARMELNISSISMPQDGITRQEGVTYFALDVVDTKGATWRVLRRYNHFDRFRKTLRRCGVRKPFPGKLWLGCEGARLRERRLGLETWTREVVRIYSASGVPGRLESEFNDFFTRGRGQVTMVNQPGDTALPEGSFPIEVPAGVVPGQQLTVKNPVDGSSFNIIVPEGMGPGSVLQVQPPPAASGAGSVPDATVCPTPKGSFREADAAEPQTTLLSIAVPPGVLPGQTLAVKVPDGRELHVVVPKDAGQELQLELDAASGTLAVLGAGSAPATSSGSDDIFQIHVPSGVQPGQMVNIQVPDGRHLPFTVPMGKQPGDELLLCLDTTRSRLLLAQS</sequence>
<keyword evidence="4" id="KW-1185">Reference proteome</keyword>
<dbReference type="PROSITE" id="PS50195">
    <property type="entry name" value="PX"/>
    <property type="match status" value="1"/>
</dbReference>
<gene>
    <name evidence="2" type="ORF">C1SCF055_LOCUS43043</name>
</gene>
<evidence type="ECO:0000313" key="3">
    <source>
        <dbReference type="EMBL" id="CAL4805793.1"/>
    </source>
</evidence>
<organism evidence="2">
    <name type="scientific">Cladocopium goreaui</name>
    <dbReference type="NCBI Taxonomy" id="2562237"/>
    <lineage>
        <taxon>Eukaryota</taxon>
        <taxon>Sar</taxon>
        <taxon>Alveolata</taxon>
        <taxon>Dinophyceae</taxon>
        <taxon>Suessiales</taxon>
        <taxon>Symbiodiniaceae</taxon>
        <taxon>Cladocopium</taxon>
    </lineage>
</organism>
<evidence type="ECO:0000313" key="2">
    <source>
        <dbReference type="EMBL" id="CAI4018481.1"/>
    </source>
</evidence>
<dbReference type="GO" id="GO:0035091">
    <property type="term" value="F:phosphatidylinositol binding"/>
    <property type="evidence" value="ECO:0007669"/>
    <property type="project" value="InterPro"/>
</dbReference>
<protein>
    <submittedName>
        <fullName evidence="3">Sorting nexin-22</fullName>
    </submittedName>
</protein>
<name>A0A9P1GP27_9DINO</name>
<reference evidence="2" key="1">
    <citation type="submission" date="2022-10" db="EMBL/GenBank/DDBJ databases">
        <authorList>
            <person name="Chen Y."/>
            <person name="Dougan E. K."/>
            <person name="Chan C."/>
            <person name="Rhodes N."/>
            <person name="Thang M."/>
        </authorList>
    </citation>
    <scope>NUCLEOTIDE SEQUENCE</scope>
</reference>
<proteinExistence type="predicted"/>
<accession>A0A9P1GP27</accession>
<dbReference type="Proteomes" id="UP001152797">
    <property type="component" value="Unassembled WGS sequence"/>
</dbReference>
<dbReference type="EMBL" id="CAMXCT030006697">
    <property type="protein sequence ID" value="CAL4805793.1"/>
    <property type="molecule type" value="Genomic_DNA"/>
</dbReference>
<dbReference type="CDD" id="cd06093">
    <property type="entry name" value="PX_domain"/>
    <property type="match status" value="1"/>
</dbReference>
<dbReference type="EMBL" id="CAMXCT020006697">
    <property type="protein sequence ID" value="CAL1171856.1"/>
    <property type="molecule type" value="Genomic_DNA"/>
</dbReference>
<dbReference type="InterPro" id="IPR036871">
    <property type="entry name" value="PX_dom_sf"/>
</dbReference>
<dbReference type="AlphaFoldDB" id="A0A9P1GP27"/>
<dbReference type="Pfam" id="PF00787">
    <property type="entry name" value="PX"/>
    <property type="match status" value="1"/>
</dbReference>
<dbReference type="InterPro" id="IPR001683">
    <property type="entry name" value="PX_dom"/>
</dbReference>
<comment type="caution">
    <text evidence="2">The sequence shown here is derived from an EMBL/GenBank/DDBJ whole genome shotgun (WGS) entry which is preliminary data.</text>
</comment>
<dbReference type="SUPFAM" id="SSF64268">
    <property type="entry name" value="PX domain"/>
    <property type="match status" value="1"/>
</dbReference>
<dbReference type="Gene3D" id="3.30.1520.10">
    <property type="entry name" value="Phox-like domain"/>
    <property type="match status" value="1"/>
</dbReference>
<evidence type="ECO:0000313" key="4">
    <source>
        <dbReference type="Proteomes" id="UP001152797"/>
    </source>
</evidence>
<evidence type="ECO:0000259" key="1">
    <source>
        <dbReference type="PROSITE" id="PS50195"/>
    </source>
</evidence>
<reference evidence="3 4" key="2">
    <citation type="submission" date="2024-05" db="EMBL/GenBank/DDBJ databases">
        <authorList>
            <person name="Chen Y."/>
            <person name="Shah S."/>
            <person name="Dougan E. K."/>
            <person name="Thang M."/>
            <person name="Chan C."/>
        </authorList>
    </citation>
    <scope>NUCLEOTIDE SEQUENCE [LARGE SCALE GENOMIC DNA]</scope>
</reference>
<dbReference type="OrthoDB" id="437739at2759"/>